<dbReference type="SUPFAM" id="SSF55931">
    <property type="entry name" value="Glutamine synthetase/guanido kinase"/>
    <property type="match status" value="1"/>
</dbReference>
<evidence type="ECO:0000313" key="6">
    <source>
        <dbReference type="EMBL" id="KAF6154939.1"/>
    </source>
</evidence>
<dbReference type="InterPro" id="IPR017959">
    <property type="entry name" value="Asn/Gln-tRNA_amidoTrfase_suB/E"/>
</dbReference>
<name>A0A7J7MJ56_9MAGN</name>
<protein>
    <recommendedName>
        <fullName evidence="5">Aspartyl/Glutamyl-tRNA(Gln) amidotransferase subunit B/E catalytic domain-containing protein</fullName>
    </recommendedName>
</protein>
<dbReference type="OrthoDB" id="1722066at2759"/>
<dbReference type="InterPro" id="IPR014746">
    <property type="entry name" value="Gln_synth/guanido_kin_cat_dom"/>
</dbReference>
<keyword evidence="1" id="KW-0436">Ligase</keyword>
<keyword evidence="3" id="KW-0067">ATP-binding</keyword>
<dbReference type="InterPro" id="IPR006075">
    <property type="entry name" value="Asn/Gln-tRNA_Trfase_suB/E_cat"/>
</dbReference>
<proteinExistence type="predicted"/>
<dbReference type="GO" id="GO:0005524">
    <property type="term" value="F:ATP binding"/>
    <property type="evidence" value="ECO:0007669"/>
    <property type="project" value="UniProtKB-KW"/>
</dbReference>
<comment type="caution">
    <text evidence="6">The sequence shown here is derived from an EMBL/GenBank/DDBJ whole genome shotgun (WGS) entry which is preliminary data.</text>
</comment>
<evidence type="ECO:0000313" key="7">
    <source>
        <dbReference type="Proteomes" id="UP000541444"/>
    </source>
</evidence>
<feature type="domain" description="Aspartyl/Glutamyl-tRNA(Gln) amidotransferase subunit B/E catalytic" evidence="5">
    <location>
        <begin position="1"/>
        <end position="54"/>
    </location>
</feature>
<evidence type="ECO:0000259" key="5">
    <source>
        <dbReference type="Pfam" id="PF02934"/>
    </source>
</evidence>
<evidence type="ECO:0000256" key="2">
    <source>
        <dbReference type="ARBA" id="ARBA00022741"/>
    </source>
</evidence>
<dbReference type="PANTHER" id="PTHR11659">
    <property type="entry name" value="GLUTAMYL-TRNA GLN AMIDOTRANSFERASE SUBUNIT B MITOCHONDRIAL AND PROKARYOTIC PET112-RELATED"/>
    <property type="match status" value="1"/>
</dbReference>
<dbReference type="GO" id="GO:0070681">
    <property type="term" value="P:glutaminyl-tRNAGln biosynthesis via transamidation"/>
    <property type="evidence" value="ECO:0007669"/>
    <property type="project" value="TreeGrafter"/>
</dbReference>
<reference evidence="6 7" key="1">
    <citation type="journal article" date="2020" name="IScience">
        <title>Genome Sequencing of the Endangered Kingdonia uniflora (Circaeasteraceae, Ranunculales) Reveals Potential Mechanisms of Evolutionary Specialization.</title>
        <authorList>
            <person name="Sun Y."/>
            <person name="Deng T."/>
            <person name="Zhang A."/>
            <person name="Moore M.J."/>
            <person name="Landis J.B."/>
            <person name="Lin N."/>
            <person name="Zhang H."/>
            <person name="Zhang X."/>
            <person name="Huang J."/>
            <person name="Zhang X."/>
            <person name="Sun H."/>
            <person name="Wang H."/>
        </authorList>
    </citation>
    <scope>NUCLEOTIDE SEQUENCE [LARGE SCALE GENOMIC DNA]</scope>
    <source>
        <strain evidence="6">TB1705</strain>
        <tissue evidence="6">Leaf</tissue>
    </source>
</reference>
<dbReference type="EMBL" id="JACGCM010001448">
    <property type="protein sequence ID" value="KAF6154939.1"/>
    <property type="molecule type" value="Genomic_DNA"/>
</dbReference>
<dbReference type="Pfam" id="PF02934">
    <property type="entry name" value="GatB_N"/>
    <property type="match status" value="1"/>
</dbReference>
<gene>
    <name evidence="6" type="ORF">GIB67_018376</name>
</gene>
<organism evidence="6 7">
    <name type="scientific">Kingdonia uniflora</name>
    <dbReference type="NCBI Taxonomy" id="39325"/>
    <lineage>
        <taxon>Eukaryota</taxon>
        <taxon>Viridiplantae</taxon>
        <taxon>Streptophyta</taxon>
        <taxon>Embryophyta</taxon>
        <taxon>Tracheophyta</taxon>
        <taxon>Spermatophyta</taxon>
        <taxon>Magnoliopsida</taxon>
        <taxon>Ranunculales</taxon>
        <taxon>Circaeasteraceae</taxon>
        <taxon>Kingdonia</taxon>
    </lineage>
</organism>
<evidence type="ECO:0000256" key="3">
    <source>
        <dbReference type="ARBA" id="ARBA00022840"/>
    </source>
</evidence>
<dbReference type="AlphaFoldDB" id="A0A7J7MJ56"/>
<accession>A0A7J7MJ56</accession>
<feature type="non-terminal residue" evidence="6">
    <location>
        <position position="1"/>
    </location>
</feature>
<sequence length="55" mass="6243">MEEDARKLLHSGNGAHVDLNRVGVPLLEIVSELNMRIDIEATEYAAEIQRLVCYF</sequence>
<dbReference type="GO" id="GO:0006412">
    <property type="term" value="P:translation"/>
    <property type="evidence" value="ECO:0007669"/>
    <property type="project" value="UniProtKB-KW"/>
</dbReference>
<evidence type="ECO:0000256" key="4">
    <source>
        <dbReference type="ARBA" id="ARBA00022917"/>
    </source>
</evidence>
<keyword evidence="4" id="KW-0648">Protein biosynthesis</keyword>
<dbReference type="Proteomes" id="UP000541444">
    <property type="component" value="Unassembled WGS sequence"/>
</dbReference>
<dbReference type="GO" id="GO:0050567">
    <property type="term" value="F:glutaminyl-tRNA synthase (glutamine-hydrolyzing) activity"/>
    <property type="evidence" value="ECO:0007669"/>
    <property type="project" value="TreeGrafter"/>
</dbReference>
<evidence type="ECO:0000256" key="1">
    <source>
        <dbReference type="ARBA" id="ARBA00022598"/>
    </source>
</evidence>
<keyword evidence="2" id="KW-0547">Nucleotide-binding</keyword>
<keyword evidence="7" id="KW-1185">Reference proteome</keyword>
<dbReference type="PANTHER" id="PTHR11659:SF0">
    <property type="entry name" value="GLUTAMYL-TRNA(GLN) AMIDOTRANSFERASE SUBUNIT B, MITOCHONDRIAL"/>
    <property type="match status" value="1"/>
</dbReference>